<comment type="caution">
    <text evidence="1">The sequence shown here is derived from an EMBL/GenBank/DDBJ whole genome shotgun (WGS) entry which is preliminary data.</text>
</comment>
<dbReference type="RefSeq" id="WP_306376131.1">
    <property type="nucleotide sequence ID" value="NZ_JASAYT010000010.1"/>
</dbReference>
<dbReference type="Proteomes" id="UP001231736">
    <property type="component" value="Unassembled WGS sequence"/>
</dbReference>
<dbReference type="AlphaFoldDB" id="A0AAJ6P2G7"/>
<accession>A0AAJ6P2G7</accession>
<dbReference type="EMBL" id="JASAYT010000010">
    <property type="protein sequence ID" value="MDP8174678.1"/>
    <property type="molecule type" value="Genomic_DNA"/>
</dbReference>
<sequence>MKFKKDKNSTTKIYSLHDSRIQQIDFNKNIITLKLDRITSYPQGKQVCHRANIILDNIHIYDCEVYVLNKIPNGYNKQKFSGECLTLEDFAEKYNPLEFEIIDELHDGRAKSYLNKKYTY</sequence>
<evidence type="ECO:0000313" key="1">
    <source>
        <dbReference type="EMBL" id="MDP8174678.1"/>
    </source>
</evidence>
<organism evidence="1 2">
    <name type="scientific">Phocoenobacter skyensis</name>
    <dbReference type="NCBI Taxonomy" id="97481"/>
    <lineage>
        <taxon>Bacteria</taxon>
        <taxon>Pseudomonadati</taxon>
        <taxon>Pseudomonadota</taxon>
        <taxon>Gammaproteobacteria</taxon>
        <taxon>Pasteurellales</taxon>
        <taxon>Pasteurellaceae</taxon>
        <taxon>Phocoenobacter</taxon>
    </lineage>
</organism>
<evidence type="ECO:0000313" key="2">
    <source>
        <dbReference type="Proteomes" id="UP001231736"/>
    </source>
</evidence>
<protein>
    <submittedName>
        <fullName evidence="1">Uncharacterized protein</fullName>
    </submittedName>
</protein>
<gene>
    <name evidence="1" type="ORF">QJU97_04285</name>
</gene>
<name>A0AAJ6P2G7_9PAST</name>
<proteinExistence type="predicted"/>
<reference evidence="1" key="1">
    <citation type="journal article" date="2023" name="Front. Microbiol.">
        <title>Phylogeography and host specificity of Pasteurellaceae pathogenic to sea-farmed fish in the north-east Atlantic.</title>
        <authorList>
            <person name="Gulla S."/>
            <person name="Colquhoun D.J."/>
            <person name="Olsen A.B."/>
            <person name="Spilsberg B."/>
            <person name="Lagesen K."/>
            <person name="Aakesson C.P."/>
            <person name="Strom S."/>
            <person name="Manji F."/>
            <person name="Birkbeck T.H."/>
            <person name="Nilsen H.K."/>
        </authorList>
    </citation>
    <scope>NUCLEOTIDE SEQUENCE</scope>
    <source>
        <strain evidence="1">98B1</strain>
    </source>
</reference>